<dbReference type="InterPro" id="IPR005471">
    <property type="entry name" value="Tscrpt_reg_IclR_N"/>
</dbReference>
<keyword evidence="7" id="KW-1185">Reference proteome</keyword>
<dbReference type="Gene3D" id="1.10.10.10">
    <property type="entry name" value="Winged helix-like DNA-binding domain superfamily/Winged helix DNA-binding domain"/>
    <property type="match status" value="1"/>
</dbReference>
<dbReference type="InterPro" id="IPR036388">
    <property type="entry name" value="WH-like_DNA-bd_sf"/>
</dbReference>
<reference evidence="6 7" key="1">
    <citation type="submission" date="2022-10" db="EMBL/GenBank/DDBJ databases">
        <title>The complete genomes of actinobacterial strains from the NBC collection.</title>
        <authorList>
            <person name="Joergensen T.S."/>
            <person name="Alvarez Arevalo M."/>
            <person name="Sterndorff E.B."/>
            <person name="Faurdal D."/>
            <person name="Vuksanovic O."/>
            <person name="Mourched A.-S."/>
            <person name="Charusanti P."/>
            <person name="Shaw S."/>
            <person name="Blin K."/>
            <person name="Weber T."/>
        </authorList>
    </citation>
    <scope>NUCLEOTIDE SEQUENCE [LARGE SCALE GENOMIC DNA]</scope>
    <source>
        <strain evidence="6 7">NBC 01752</strain>
    </source>
</reference>
<dbReference type="RefSeq" id="WP_326762646.1">
    <property type="nucleotide sequence ID" value="NZ_CP109135.1"/>
</dbReference>
<dbReference type="SUPFAM" id="SSF55781">
    <property type="entry name" value="GAF domain-like"/>
    <property type="match status" value="1"/>
</dbReference>
<dbReference type="PANTHER" id="PTHR30136:SF35">
    <property type="entry name" value="HTH-TYPE TRANSCRIPTIONAL REGULATOR RV1719"/>
    <property type="match status" value="1"/>
</dbReference>
<dbReference type="Pfam" id="PF09339">
    <property type="entry name" value="HTH_IclR"/>
    <property type="match status" value="1"/>
</dbReference>
<dbReference type="PROSITE" id="PS51078">
    <property type="entry name" value="ICLR_ED"/>
    <property type="match status" value="1"/>
</dbReference>
<proteinExistence type="predicted"/>
<dbReference type="InterPro" id="IPR050707">
    <property type="entry name" value="HTH_MetabolicPath_Reg"/>
</dbReference>
<dbReference type="SUPFAM" id="SSF46785">
    <property type="entry name" value="Winged helix' DNA-binding domain"/>
    <property type="match status" value="1"/>
</dbReference>
<gene>
    <name evidence="6" type="ORF">OHB35_52045</name>
</gene>
<evidence type="ECO:0000256" key="1">
    <source>
        <dbReference type="ARBA" id="ARBA00023015"/>
    </source>
</evidence>
<name>A0ABZ1HV01_STRPH</name>
<keyword evidence="3" id="KW-0804">Transcription</keyword>
<protein>
    <submittedName>
        <fullName evidence="6">IclR family transcriptional regulator</fullName>
    </submittedName>
</protein>
<dbReference type="SMART" id="SM00346">
    <property type="entry name" value="HTH_ICLR"/>
    <property type="match status" value="1"/>
</dbReference>
<dbReference type="Gene3D" id="3.30.450.40">
    <property type="match status" value="1"/>
</dbReference>
<dbReference type="InterPro" id="IPR014757">
    <property type="entry name" value="Tscrpt_reg_IclR_C"/>
</dbReference>
<keyword evidence="2" id="KW-0238">DNA-binding</keyword>
<feature type="domain" description="IclR-ED" evidence="5">
    <location>
        <begin position="72"/>
        <end position="260"/>
    </location>
</feature>
<sequence length="260" mass="27710">MENSENSADRSPSPSYPVSAAGNALRVVRLLHELDELRVMDVADRLGVARSTAHRILAMLVFEGFAAQDRHKVYRPGPALQAIRGSHAAPPPDLITIAQPHLRRLADAVGETTHLMVLEGNGARFLDGVEGPQALRVSYRTGTLLPAHVASGGKAILAALPADRLRALYPNGLPGDRAKAPKDFESLMHELVSVRRHGYALNLQESERGVLAVGACVRDRTGTAVAAVAVAAPSVRCTRARLTELSQPLLATVQDIGQGL</sequence>
<evidence type="ECO:0000259" key="4">
    <source>
        <dbReference type="PROSITE" id="PS51077"/>
    </source>
</evidence>
<evidence type="ECO:0000256" key="3">
    <source>
        <dbReference type="ARBA" id="ARBA00023163"/>
    </source>
</evidence>
<feature type="domain" description="HTH iclR-type" evidence="4">
    <location>
        <begin position="18"/>
        <end position="78"/>
    </location>
</feature>
<dbReference type="PANTHER" id="PTHR30136">
    <property type="entry name" value="HELIX-TURN-HELIX TRANSCRIPTIONAL REGULATOR, ICLR FAMILY"/>
    <property type="match status" value="1"/>
</dbReference>
<evidence type="ECO:0000313" key="6">
    <source>
        <dbReference type="EMBL" id="WSD21100.1"/>
    </source>
</evidence>
<dbReference type="PROSITE" id="PS51077">
    <property type="entry name" value="HTH_ICLR"/>
    <property type="match status" value="1"/>
</dbReference>
<dbReference type="InterPro" id="IPR036390">
    <property type="entry name" value="WH_DNA-bd_sf"/>
</dbReference>
<dbReference type="InterPro" id="IPR029016">
    <property type="entry name" value="GAF-like_dom_sf"/>
</dbReference>
<dbReference type="EMBL" id="CP109135">
    <property type="protein sequence ID" value="WSD21100.1"/>
    <property type="molecule type" value="Genomic_DNA"/>
</dbReference>
<evidence type="ECO:0000259" key="5">
    <source>
        <dbReference type="PROSITE" id="PS51078"/>
    </source>
</evidence>
<keyword evidence="1" id="KW-0805">Transcription regulation</keyword>
<accession>A0ABZ1HV01</accession>
<dbReference type="Proteomes" id="UP001340816">
    <property type="component" value="Chromosome"/>
</dbReference>
<evidence type="ECO:0000313" key="7">
    <source>
        <dbReference type="Proteomes" id="UP001340816"/>
    </source>
</evidence>
<evidence type="ECO:0000256" key="2">
    <source>
        <dbReference type="ARBA" id="ARBA00023125"/>
    </source>
</evidence>
<dbReference type="Pfam" id="PF01614">
    <property type="entry name" value="IclR_C"/>
    <property type="match status" value="1"/>
</dbReference>
<organism evidence="6 7">
    <name type="scientific">Streptomyces phaeochromogenes</name>
    <dbReference type="NCBI Taxonomy" id="1923"/>
    <lineage>
        <taxon>Bacteria</taxon>
        <taxon>Bacillati</taxon>
        <taxon>Actinomycetota</taxon>
        <taxon>Actinomycetes</taxon>
        <taxon>Kitasatosporales</taxon>
        <taxon>Streptomycetaceae</taxon>
        <taxon>Streptomyces</taxon>
        <taxon>Streptomyces phaeochromogenes group</taxon>
    </lineage>
</organism>